<dbReference type="SUPFAM" id="SSF53187">
    <property type="entry name" value="Zn-dependent exopeptidases"/>
    <property type="match status" value="1"/>
</dbReference>
<reference evidence="8 9" key="1">
    <citation type="submission" date="2019-02" db="EMBL/GenBank/DDBJ databases">
        <title>Genome sequencing of the rare red list fungi Phlebia centrifuga.</title>
        <authorList>
            <person name="Buettner E."/>
            <person name="Kellner H."/>
        </authorList>
    </citation>
    <scope>NUCLEOTIDE SEQUENCE [LARGE SCALE GENOMIC DNA]</scope>
    <source>
        <strain evidence="8 9">DSM 108282</strain>
    </source>
</reference>
<dbReference type="InterPro" id="IPR036264">
    <property type="entry name" value="Bact_exopeptidase_dim_dom"/>
</dbReference>
<evidence type="ECO:0000256" key="3">
    <source>
        <dbReference type="ARBA" id="ARBA00022723"/>
    </source>
</evidence>
<dbReference type="InterPro" id="IPR011650">
    <property type="entry name" value="Peptidase_M20_dimer"/>
</dbReference>
<evidence type="ECO:0000256" key="1">
    <source>
        <dbReference type="ARBA" id="ARBA00006247"/>
    </source>
</evidence>
<keyword evidence="6" id="KW-0732">Signal</keyword>
<evidence type="ECO:0000256" key="6">
    <source>
        <dbReference type="SAM" id="SignalP"/>
    </source>
</evidence>
<dbReference type="GO" id="GO:0051603">
    <property type="term" value="P:proteolysis involved in protein catabolic process"/>
    <property type="evidence" value="ECO:0007669"/>
    <property type="project" value="TreeGrafter"/>
</dbReference>
<dbReference type="InterPro" id="IPR002933">
    <property type="entry name" value="Peptidase_M20"/>
</dbReference>
<evidence type="ECO:0000313" key="9">
    <source>
        <dbReference type="Proteomes" id="UP000309038"/>
    </source>
</evidence>
<feature type="signal peptide" evidence="6">
    <location>
        <begin position="1"/>
        <end position="21"/>
    </location>
</feature>
<evidence type="ECO:0000256" key="5">
    <source>
        <dbReference type="ARBA" id="ARBA00022833"/>
    </source>
</evidence>
<proteinExistence type="inferred from homology"/>
<gene>
    <name evidence="8" type="ORF">EW026_g185</name>
</gene>
<evidence type="ECO:0000313" key="8">
    <source>
        <dbReference type="EMBL" id="THH02674.1"/>
    </source>
</evidence>
<keyword evidence="9" id="KW-1185">Reference proteome</keyword>
<keyword evidence="2" id="KW-0645">Protease</keyword>
<keyword evidence="5" id="KW-0862">Zinc</keyword>
<dbReference type="PANTHER" id="PTHR45962:SF1">
    <property type="entry name" value="N-FATTY-ACYL-AMINO ACID SYNTHASE_HYDROLASE PM20D1"/>
    <property type="match status" value="1"/>
</dbReference>
<sequence length="490" mass="52561">MSSVFSRLLVSLLCSITLAHAHSTAQFHLQTALVPLNLPTEDYAACGQVAPLNPSESQRSRININLDVLYGGDSFKLRTFEALGGAIRIPTESYDDLAPVGQDDRWDIFALLHEYLEGTFPLVTTIESLLKEDFQPSRTFVFAFGFDEEASGLEGAGHLAVYLKSRYGINSFAALLDEGGGFGKLYGGNVLFAGPSTGEKGYLDVRLEVSTPGGHSSVPPAHTGIGILASAIVAIESQSHDASLARSGTVFQMLQCAAAHGPDITTTLRSLIEKAASDDQALIELSDALVKMGPKFAALVGTTQAVDLVSGGVKVNALPERVETVINHRIAEHSSVSEVQKHITDVILPVARKFNLTLVSFGTNVTIGSEGAGHIILSKAWGTSLEPAPMTPISSSKPYDILAGTIKAALKSSTIYNSTAVVVSPSLAIGNTDTQFYWNLTKHIFRYSHSTDDGRYNQAHTVNEALKGEALIDKIRFHTKFILNWDESTS</sequence>
<dbReference type="Pfam" id="PF07687">
    <property type="entry name" value="M20_dimer"/>
    <property type="match status" value="1"/>
</dbReference>
<dbReference type="PANTHER" id="PTHR45962">
    <property type="entry name" value="N-FATTY-ACYL-AMINO ACID SYNTHASE/HYDROLASE PM20D1"/>
    <property type="match status" value="1"/>
</dbReference>
<accession>A0A4S4KVC5</accession>
<evidence type="ECO:0000256" key="4">
    <source>
        <dbReference type="ARBA" id="ARBA00022801"/>
    </source>
</evidence>
<dbReference type="InterPro" id="IPR047177">
    <property type="entry name" value="Pept_M20A"/>
</dbReference>
<feature type="chain" id="PRO_5020237725" description="Peptidase M20 dimerisation domain-containing protein" evidence="6">
    <location>
        <begin position="22"/>
        <end position="490"/>
    </location>
</feature>
<keyword evidence="3" id="KW-0479">Metal-binding</keyword>
<dbReference type="GO" id="GO:0004180">
    <property type="term" value="F:carboxypeptidase activity"/>
    <property type="evidence" value="ECO:0007669"/>
    <property type="project" value="TreeGrafter"/>
</dbReference>
<comment type="similarity">
    <text evidence="1">Belongs to the peptidase M20A family.</text>
</comment>
<dbReference type="Gene3D" id="3.30.70.360">
    <property type="match status" value="1"/>
</dbReference>
<protein>
    <recommendedName>
        <fullName evidence="7">Peptidase M20 dimerisation domain-containing protein</fullName>
    </recommendedName>
</protein>
<dbReference type="Proteomes" id="UP000309038">
    <property type="component" value="Unassembled WGS sequence"/>
</dbReference>
<dbReference type="GO" id="GO:0000328">
    <property type="term" value="C:fungal-type vacuole lumen"/>
    <property type="evidence" value="ECO:0007669"/>
    <property type="project" value="TreeGrafter"/>
</dbReference>
<organism evidence="8 9">
    <name type="scientific">Hermanssonia centrifuga</name>
    <dbReference type="NCBI Taxonomy" id="98765"/>
    <lineage>
        <taxon>Eukaryota</taxon>
        <taxon>Fungi</taxon>
        <taxon>Dikarya</taxon>
        <taxon>Basidiomycota</taxon>
        <taxon>Agaricomycotina</taxon>
        <taxon>Agaricomycetes</taxon>
        <taxon>Polyporales</taxon>
        <taxon>Meruliaceae</taxon>
        <taxon>Hermanssonia</taxon>
    </lineage>
</organism>
<dbReference type="Gene3D" id="3.40.630.10">
    <property type="entry name" value="Zn peptidases"/>
    <property type="match status" value="1"/>
</dbReference>
<dbReference type="SUPFAM" id="SSF55031">
    <property type="entry name" value="Bacterial exopeptidase dimerisation domain"/>
    <property type="match status" value="1"/>
</dbReference>
<evidence type="ECO:0000256" key="2">
    <source>
        <dbReference type="ARBA" id="ARBA00022670"/>
    </source>
</evidence>
<dbReference type="Pfam" id="PF01546">
    <property type="entry name" value="Peptidase_M20"/>
    <property type="match status" value="1"/>
</dbReference>
<feature type="domain" description="Peptidase M20 dimerisation" evidence="7">
    <location>
        <begin position="197"/>
        <end position="349"/>
    </location>
</feature>
<dbReference type="AlphaFoldDB" id="A0A4S4KVC5"/>
<evidence type="ECO:0000259" key="7">
    <source>
        <dbReference type="Pfam" id="PF07687"/>
    </source>
</evidence>
<keyword evidence="4" id="KW-0378">Hydrolase</keyword>
<name>A0A4S4KVC5_9APHY</name>
<dbReference type="GO" id="GO:0046872">
    <property type="term" value="F:metal ion binding"/>
    <property type="evidence" value="ECO:0007669"/>
    <property type="project" value="UniProtKB-KW"/>
</dbReference>
<comment type="caution">
    <text evidence="8">The sequence shown here is derived from an EMBL/GenBank/DDBJ whole genome shotgun (WGS) entry which is preliminary data.</text>
</comment>
<dbReference type="EMBL" id="SGPJ01000003">
    <property type="protein sequence ID" value="THH02674.1"/>
    <property type="molecule type" value="Genomic_DNA"/>
</dbReference>